<dbReference type="PATRIC" id="fig|632348.3.peg.416"/>
<name>E4SE04_CALK2</name>
<dbReference type="AlphaFoldDB" id="E4SE04"/>
<evidence type="ECO:0000313" key="1">
    <source>
        <dbReference type="EMBL" id="ADQ45291.1"/>
    </source>
</evidence>
<keyword evidence="2" id="KW-1185">Reference proteome</keyword>
<evidence type="ECO:0000313" key="2">
    <source>
        <dbReference type="Proteomes" id="UP000006835"/>
    </source>
</evidence>
<protein>
    <submittedName>
        <fullName evidence="1">Uncharacterized protein</fullName>
    </submittedName>
</protein>
<dbReference type="HOGENOM" id="CLU_192038_0_0_9"/>
<dbReference type="Proteomes" id="UP000006835">
    <property type="component" value="Chromosome"/>
</dbReference>
<proteinExistence type="predicted"/>
<dbReference type="EMBL" id="CP002330">
    <property type="protein sequence ID" value="ADQ45291.1"/>
    <property type="molecule type" value="Genomic_DNA"/>
</dbReference>
<dbReference type="KEGG" id="ckn:Calkro_0389"/>
<accession>E4SE04</accession>
<reference evidence="1 2" key="2">
    <citation type="journal article" date="2011" name="J. Bacteriol.">
        <title>Complete genome sequences for the anaerobic, extremely thermophilic plant biomass-degrading bacteria Caldicellulosiruptor hydrothermalis, Caldicellulosiruptor kristjanssonii, Caldicellulosiruptor kronotskyensis, Caldicellulosiruptor owensenis, and Caldicellulosiruptor lactoaceticus.</title>
        <authorList>
            <person name="Blumer-Schuette S.E."/>
            <person name="Ozdemir I."/>
            <person name="Mistry D."/>
            <person name="Lucas S."/>
            <person name="Lapidus A."/>
            <person name="Cheng J.F."/>
            <person name="Goodwin L.A."/>
            <person name="Pitluck S."/>
            <person name="Land M.L."/>
            <person name="Hauser L.J."/>
            <person name="Woyke T."/>
            <person name="Mikhailova N."/>
            <person name="Pati A."/>
            <person name="Kyrpides N.C."/>
            <person name="Ivanova N."/>
            <person name="Detter J.C."/>
            <person name="Walston-Davenport K."/>
            <person name="Han S."/>
            <person name="Adams M.W."/>
            <person name="Kelly R.M."/>
        </authorList>
    </citation>
    <scope>NUCLEOTIDE SEQUENCE [LARGE SCALE GENOMIC DNA]</scope>
    <source>
        <strain evidence="2">DSM 18902 / VKM B-2412 / 2002</strain>
    </source>
</reference>
<reference key="1">
    <citation type="submission" date="2010-11" db="EMBL/GenBank/DDBJ databases">
        <title>Complete sequence of Caldicellulosiruptor kronotskyensis 2002.</title>
        <authorList>
            <consortium name="US DOE Joint Genome Institute"/>
            <person name="Lucas S."/>
            <person name="Copeland A."/>
            <person name="Lapidus A."/>
            <person name="Cheng J.-F."/>
            <person name="Bruce D."/>
            <person name="Goodwin L."/>
            <person name="Pitluck S."/>
            <person name="Davenport K."/>
            <person name="Detter J.C."/>
            <person name="Han C."/>
            <person name="Tapia R."/>
            <person name="Land M."/>
            <person name="Hauser L."/>
            <person name="Jeffries C."/>
            <person name="Kyrpides N."/>
            <person name="Ivanova N."/>
            <person name="Mikhailova N."/>
            <person name="Blumer-Schuette S.E."/>
            <person name="Kelly R.M."/>
            <person name="Woyke T."/>
        </authorList>
    </citation>
    <scope>NUCLEOTIDE SEQUENCE</scope>
    <source>
        <strain>2002</strain>
    </source>
</reference>
<organism evidence="1 2">
    <name type="scientific">Caldicellulosiruptor kronotskyensis (strain DSM 18902 / VKM B-2412 / 2002)</name>
    <dbReference type="NCBI Taxonomy" id="632348"/>
    <lineage>
        <taxon>Bacteria</taxon>
        <taxon>Bacillati</taxon>
        <taxon>Bacillota</taxon>
        <taxon>Bacillota incertae sedis</taxon>
        <taxon>Caldicellulosiruptorales</taxon>
        <taxon>Caldicellulosiruptoraceae</taxon>
        <taxon>Caldicellulosiruptor</taxon>
    </lineage>
</organism>
<gene>
    <name evidence="1" type="ordered locus">Calkro_0389</name>
</gene>
<sequence length="100" mass="11487">MSSRPRGWSEDIAENMVKLLSLKYNGFELMNVYLEKIKAKKAERQEVKEIAKGIIKNGKRVRKGMEKWNNIPVIANGKVNQLQRALKSLISCNFYNAGIF</sequence>